<dbReference type="GO" id="GO:0006302">
    <property type="term" value="P:double-strand break repair"/>
    <property type="evidence" value="ECO:0007669"/>
    <property type="project" value="TreeGrafter"/>
</dbReference>
<dbReference type="Pfam" id="PF13304">
    <property type="entry name" value="AAA_21"/>
    <property type="match status" value="1"/>
</dbReference>
<protein>
    <submittedName>
        <fullName evidence="3">Putative ATPase</fullName>
    </submittedName>
</protein>
<dbReference type="KEGG" id="tvi:Thivi_3104"/>
<evidence type="ECO:0000313" key="4">
    <source>
        <dbReference type="Proteomes" id="UP000006062"/>
    </source>
</evidence>
<dbReference type="STRING" id="765911.Thivi_3104"/>
<dbReference type="eggNOG" id="COG4637">
    <property type="taxonomic scope" value="Bacteria"/>
</dbReference>
<dbReference type="EMBL" id="CP003154">
    <property type="protein sequence ID" value="AFL74981.1"/>
    <property type="molecule type" value="Genomic_DNA"/>
</dbReference>
<organism evidence="3 4">
    <name type="scientific">Thiocystis violascens (strain ATCC 17096 / DSM 198 / 6111)</name>
    <name type="common">Chromatium violascens</name>
    <dbReference type="NCBI Taxonomy" id="765911"/>
    <lineage>
        <taxon>Bacteria</taxon>
        <taxon>Pseudomonadati</taxon>
        <taxon>Pseudomonadota</taxon>
        <taxon>Gammaproteobacteria</taxon>
        <taxon>Chromatiales</taxon>
        <taxon>Chromatiaceae</taxon>
        <taxon>Thiocystis</taxon>
    </lineage>
</organism>
<feature type="domain" description="ATPase AAA-type core" evidence="2">
    <location>
        <begin position="301"/>
        <end position="418"/>
    </location>
</feature>
<dbReference type="GO" id="GO:0000731">
    <property type="term" value="P:DNA synthesis involved in DNA repair"/>
    <property type="evidence" value="ECO:0007669"/>
    <property type="project" value="TreeGrafter"/>
</dbReference>
<feature type="region of interest" description="Disordered" evidence="1">
    <location>
        <begin position="271"/>
        <end position="293"/>
    </location>
</feature>
<gene>
    <name evidence="3" type="ordered locus">Thivi_3104</name>
</gene>
<evidence type="ECO:0000256" key="1">
    <source>
        <dbReference type="SAM" id="MobiDB-lite"/>
    </source>
</evidence>
<accession>I3YDB3</accession>
<dbReference type="PANTHER" id="PTHR32182">
    <property type="entry name" value="DNA REPLICATION AND REPAIR PROTEIN RECF"/>
    <property type="match status" value="1"/>
</dbReference>
<sequence>MLTHLRVDGFKNLIGVDLYFGPFTCVAGANAVGKSNLFDAILFLKALMDVPILDAAMAVRDEHGAVSDIRHLFTQTPSGICLPICIEAEILVPPTGSDYLDQPAEAKTTFLSYRIKLEYRAPNGHGARPRVELVEESLDYIKKSEAHAHLPFDHSVKWRDTVVQGRRTSPYISTEIQEDDTRVIKLHQDTSTGGGRTRLFQAEKLPRTVLSTVNAQESPTAVLARQEMLNWRPLQLEPSALRMSDGFDAPAQLSPNGAHLPATLYRLAQQWKEEDSTRQPRDQEGEAQMPDQQREGFALTQIANRLCELIDHVGAVRIDRDEKRELLTLLLTDQYGTELPAKALSDGTLRFLALASVEIDPTLTGLICLEEPENGIHPERIGAIIGLLRDIAVDPSLAVGDDNPLRQVIINTHSPIVVGQVPDESVIFAVPEQRIVAGQVIKGVSFRCLSGTWRAQDKVGMRTLQKGRALAFLQPVAEKGDASRKGGDRRVIDREDMIQMKLEL</sequence>
<dbReference type="AlphaFoldDB" id="I3YDB3"/>
<dbReference type="Gene3D" id="3.40.50.300">
    <property type="entry name" value="P-loop containing nucleotide triphosphate hydrolases"/>
    <property type="match status" value="2"/>
</dbReference>
<dbReference type="OrthoDB" id="104167at2"/>
<dbReference type="GO" id="GO:0016887">
    <property type="term" value="F:ATP hydrolysis activity"/>
    <property type="evidence" value="ECO:0007669"/>
    <property type="project" value="InterPro"/>
</dbReference>
<dbReference type="HOGENOM" id="CLU_035814_3_1_6"/>
<name>I3YDB3_THIV6</name>
<keyword evidence="4" id="KW-1185">Reference proteome</keyword>
<dbReference type="RefSeq" id="WP_014779395.1">
    <property type="nucleotide sequence ID" value="NC_018012.1"/>
</dbReference>
<dbReference type="PANTHER" id="PTHR32182:SF22">
    <property type="entry name" value="ATP-DEPENDENT ENDONUCLEASE, OLD FAMILY-RELATED"/>
    <property type="match status" value="1"/>
</dbReference>
<dbReference type="InterPro" id="IPR003959">
    <property type="entry name" value="ATPase_AAA_core"/>
</dbReference>
<evidence type="ECO:0000313" key="3">
    <source>
        <dbReference type="EMBL" id="AFL74981.1"/>
    </source>
</evidence>
<dbReference type="InterPro" id="IPR027417">
    <property type="entry name" value="P-loop_NTPase"/>
</dbReference>
<proteinExistence type="predicted"/>
<evidence type="ECO:0000259" key="2">
    <source>
        <dbReference type="Pfam" id="PF13304"/>
    </source>
</evidence>
<dbReference type="SUPFAM" id="SSF52540">
    <property type="entry name" value="P-loop containing nucleoside triphosphate hydrolases"/>
    <property type="match status" value="1"/>
</dbReference>
<feature type="compositionally biased region" description="Basic and acidic residues" evidence="1">
    <location>
        <begin position="271"/>
        <end position="284"/>
    </location>
</feature>
<dbReference type="Proteomes" id="UP000006062">
    <property type="component" value="Chromosome"/>
</dbReference>
<dbReference type="GO" id="GO:0005524">
    <property type="term" value="F:ATP binding"/>
    <property type="evidence" value="ECO:0007669"/>
    <property type="project" value="InterPro"/>
</dbReference>
<reference evidence="3 4" key="1">
    <citation type="submission" date="2012-06" db="EMBL/GenBank/DDBJ databases">
        <title>Complete sequence of Thiocystis violascens DSM 198.</title>
        <authorList>
            <consortium name="US DOE Joint Genome Institute"/>
            <person name="Lucas S."/>
            <person name="Han J."/>
            <person name="Lapidus A."/>
            <person name="Cheng J.-F."/>
            <person name="Goodwin L."/>
            <person name="Pitluck S."/>
            <person name="Peters L."/>
            <person name="Ovchinnikova G."/>
            <person name="Teshima H."/>
            <person name="Detter J.C."/>
            <person name="Han C."/>
            <person name="Tapia R."/>
            <person name="Land M."/>
            <person name="Hauser L."/>
            <person name="Kyrpides N."/>
            <person name="Ivanova N."/>
            <person name="Pagani I."/>
            <person name="Vogl K."/>
            <person name="Liu Z."/>
            <person name="Frigaard N.-U."/>
            <person name="Bryant D."/>
            <person name="Woyke T."/>
        </authorList>
    </citation>
    <scope>NUCLEOTIDE SEQUENCE [LARGE SCALE GENOMIC DNA]</scope>
    <source>
        <strain evidence="4">ATCC 17096 / DSM 198 / 6111</strain>
    </source>
</reference>